<feature type="domain" description="Type II methyltransferase M.TaqI-like" evidence="7">
    <location>
        <begin position="678"/>
        <end position="939"/>
    </location>
</feature>
<dbReference type="OrthoDB" id="249114at2"/>
<comment type="caution">
    <text evidence="9">The sequence shown here is derived from an EMBL/GenBank/DDBJ whole genome shotgun (WGS) entry which is preliminary data.</text>
</comment>
<dbReference type="InterPro" id="IPR029063">
    <property type="entry name" value="SAM-dependent_MTases_sf"/>
</dbReference>
<evidence type="ECO:0000256" key="6">
    <source>
        <dbReference type="SAM" id="MobiDB-lite"/>
    </source>
</evidence>
<dbReference type="GO" id="GO:0006304">
    <property type="term" value="P:DNA modification"/>
    <property type="evidence" value="ECO:0007669"/>
    <property type="project" value="InterPro"/>
</dbReference>
<proteinExistence type="predicted"/>
<dbReference type="Pfam" id="PF20466">
    <property type="entry name" value="MmeI_TRD"/>
    <property type="match status" value="1"/>
</dbReference>
<dbReference type="EMBL" id="PUIA01000016">
    <property type="protein sequence ID" value="PQO38865.1"/>
    <property type="molecule type" value="Genomic_DNA"/>
</dbReference>
<dbReference type="Pfam" id="PF07669">
    <property type="entry name" value="Eco57I"/>
    <property type="match status" value="1"/>
</dbReference>
<dbReference type="GO" id="GO:0009007">
    <property type="term" value="F:site-specific DNA-methyltransferase (adenine-specific) activity"/>
    <property type="evidence" value="ECO:0007669"/>
    <property type="project" value="UniProtKB-EC"/>
</dbReference>
<feature type="region of interest" description="Disordered" evidence="6">
    <location>
        <begin position="1348"/>
        <end position="1384"/>
    </location>
</feature>
<evidence type="ECO:0000313" key="9">
    <source>
        <dbReference type="EMBL" id="PQO38865.1"/>
    </source>
</evidence>
<dbReference type="PANTHER" id="PTHR33841:SF1">
    <property type="entry name" value="DNA METHYLTRANSFERASE A"/>
    <property type="match status" value="1"/>
</dbReference>
<gene>
    <name evidence="9" type="ORF">C5Y96_03055</name>
</gene>
<dbReference type="RefSeq" id="WP_105350064.1">
    <property type="nucleotide sequence ID" value="NZ_PUIA01000016.1"/>
</dbReference>
<dbReference type="Gene3D" id="3.40.50.150">
    <property type="entry name" value="Vaccinia Virus protein VP39"/>
    <property type="match status" value="2"/>
</dbReference>
<sequence length="1522" mass="172135">MAKSPEELAHQEWIGYVQPVGLVVSVPAMLEAQCYVNKNIMAEHARFLSCLPRENEQPVPEIRDLAEFTQKVLDWEAADLVDIPARGPLPGNMASLEVILPQYNETLRPTQAVPAFKPEEGQSPWMMLIQELPAGTDFDDSSDDDTAGHWNAAPQAKFERLLRESGVPIGMISNRRQLRLVYAPKGESSGHATFIVDEMTQVAGRPMFAALHMLLCADRMFTLGEKQRLPAILENSRKYQNTVSTKLAEQVLAALYELMRGFQAADDVRQGDLLREVLTNAPNHVYSGLLTVLMRLVFVMYAEDRDLLSSDPVYSNYYSVTGLFNRLREDAGRHPDTMNQRFGAWSQLITLFRLIYEGGQHGDFKLPGRKGYLFDPERYPFLEGRQRKSSPMDEAPPIPRVSDGIVYNVLRNLLILDGERLSYRSLDVEQIGSVYETVMGFNLEVAQGKSIAIKPVKTHGAPATINLEELLATKGKDRAKWLKEQSDQSLGKEGAKLLKDAETIEELLKALDKKVQKKVTPRIVPQGAIVLQPSDERRRSGSHYTPRSLTEPIVRTTLEPILNQLCDPEADLPEVYQPSREDKKRYTTGEIQARVVQSQRAIEYAQLAREIGIPHPAQILDLKICDPAMGSGAFLVETCRQLGDHLIDAWAAHGLTPTDIPPDEDEVLYARRLVAQRCLYGVDKNIMAVDLAKLSLWLVTLAKDHPFTFLDHSLRHGDSLVGLTRKQIIGFHWEPKQQKQFGEELIQKRLDKATEARAKILNAREDVPYRDQEQRLAVANEALDVIRLTGDACVSAFFAGSKKKQREERCEELFEDVSLYYKKLKDGGLDISISDRIAEAAASLRAGEFPIPPFHWEIEFPEVFSREKSGFDAFLGNPPFLGGARISSNYGMVYFDYVKTAFSPAGHQCDLVGYFFRQLYSRLAPGGCLGLIATNTIAQGDTKDGALVPILEDGGCIYHATKRFAWPGVAAVVASRLNIAKHFSHKPCVLNGKHVRRISAYLMPGTADHSPSKLKDVPYFSKGSQIYGQGFLFDDSDSKATPLSVMEQIVRDHPNCRERIFPYIGGAEVNSSPNPDPIRFAIYLSDLHAEAELAKWQPLASLIEETVKPERLALGNNPNNRPLKKKWWAYQAHRPELYAAISSRSRVLVCSQVTAHLSFVFLPSTWIYSQKLCVFDIEDFARFCVMQCRVHDHWAWFLCSTMKDDLNYSSSDCFATFPFPTMVENNAQLHESGLKYYQYRLSLMKRNNEGPTSTYNRFHSPLEKSQEIEQLRDLHAAMDQAVLKAYGWHDLAERASCEFLLDYVEEDDEDSGKKTKKKKPWRLRWSDEFRDEVLARLLELNEQRHKEELMTGKQVTKPAKAEDKPKPAKRKKAKRQEQKPTPELFATTLEREHHYLLMILHHWEGRNVTRRVLNECMILMLDDALRAALLGKTAASAANRKEVGVNQILNDLDIDGFIEQAGTTHQQAWRITSSAPKTVEMSADDQKRLDEVLEFLRREQEAGKVTVTEEIVDADVDLIPTS</sequence>
<keyword evidence="2 9" id="KW-0489">Methyltransferase</keyword>
<name>A0A2S8G337_9BACT</name>
<feature type="domain" description="MmeI-like target recognition" evidence="8">
    <location>
        <begin position="1013"/>
        <end position="1221"/>
    </location>
</feature>
<dbReference type="GO" id="GO:0032259">
    <property type="term" value="P:methylation"/>
    <property type="evidence" value="ECO:0007669"/>
    <property type="project" value="UniProtKB-KW"/>
</dbReference>
<evidence type="ECO:0000256" key="4">
    <source>
        <dbReference type="ARBA" id="ARBA00022691"/>
    </source>
</evidence>
<dbReference type="Proteomes" id="UP000240009">
    <property type="component" value="Unassembled WGS sequence"/>
</dbReference>
<evidence type="ECO:0000259" key="7">
    <source>
        <dbReference type="Pfam" id="PF07669"/>
    </source>
</evidence>
<organism evidence="9 10">
    <name type="scientific">Blastopirellula marina</name>
    <dbReference type="NCBI Taxonomy" id="124"/>
    <lineage>
        <taxon>Bacteria</taxon>
        <taxon>Pseudomonadati</taxon>
        <taxon>Planctomycetota</taxon>
        <taxon>Planctomycetia</taxon>
        <taxon>Pirellulales</taxon>
        <taxon>Pirellulaceae</taxon>
        <taxon>Blastopirellula</taxon>
    </lineage>
</organism>
<reference evidence="9 10" key="1">
    <citation type="submission" date="2018-02" db="EMBL/GenBank/DDBJ databases">
        <title>Comparative genomes isolates from brazilian mangrove.</title>
        <authorList>
            <person name="Araujo J.E."/>
            <person name="Taketani R.G."/>
            <person name="Silva M.C.P."/>
            <person name="Loureco M.V."/>
            <person name="Andreote F.D."/>
        </authorList>
    </citation>
    <scope>NUCLEOTIDE SEQUENCE [LARGE SCALE GENOMIC DNA]</scope>
    <source>
        <strain evidence="9 10">HEX-2 MGV</strain>
    </source>
</reference>
<dbReference type="EC" id="2.1.1.72" evidence="1"/>
<dbReference type="InterPro" id="IPR011639">
    <property type="entry name" value="MethylTrfase_TaqI-like_dom"/>
</dbReference>
<protein>
    <recommendedName>
        <fullName evidence="1">site-specific DNA-methyltransferase (adenine-specific)</fullName>
        <ecNumber evidence="1">2.1.1.72</ecNumber>
    </recommendedName>
</protein>
<keyword evidence="3 9" id="KW-0808">Transferase</keyword>
<evidence type="ECO:0000259" key="8">
    <source>
        <dbReference type="Pfam" id="PF20466"/>
    </source>
</evidence>
<keyword evidence="4" id="KW-0949">S-adenosyl-L-methionine</keyword>
<accession>A0A2S8G337</accession>
<dbReference type="InterPro" id="IPR046820">
    <property type="entry name" value="MmeI_TRD"/>
</dbReference>
<evidence type="ECO:0000256" key="3">
    <source>
        <dbReference type="ARBA" id="ARBA00022679"/>
    </source>
</evidence>
<evidence type="ECO:0000256" key="2">
    <source>
        <dbReference type="ARBA" id="ARBA00022603"/>
    </source>
</evidence>
<dbReference type="SUPFAM" id="SSF53335">
    <property type="entry name" value="S-adenosyl-L-methionine-dependent methyltransferases"/>
    <property type="match status" value="1"/>
</dbReference>
<dbReference type="InterPro" id="IPR050953">
    <property type="entry name" value="N4_N6_ade-DNA_methylase"/>
</dbReference>
<evidence type="ECO:0000313" key="10">
    <source>
        <dbReference type="Proteomes" id="UP000240009"/>
    </source>
</evidence>
<evidence type="ECO:0000256" key="5">
    <source>
        <dbReference type="ARBA" id="ARBA00047942"/>
    </source>
</evidence>
<evidence type="ECO:0000256" key="1">
    <source>
        <dbReference type="ARBA" id="ARBA00011900"/>
    </source>
</evidence>
<dbReference type="PANTHER" id="PTHR33841">
    <property type="entry name" value="DNA METHYLTRANSFERASE YEEA-RELATED"/>
    <property type="match status" value="1"/>
</dbReference>
<comment type="catalytic activity">
    <reaction evidence="5">
        <text>a 2'-deoxyadenosine in DNA + S-adenosyl-L-methionine = an N(6)-methyl-2'-deoxyadenosine in DNA + S-adenosyl-L-homocysteine + H(+)</text>
        <dbReference type="Rhea" id="RHEA:15197"/>
        <dbReference type="Rhea" id="RHEA-COMP:12418"/>
        <dbReference type="Rhea" id="RHEA-COMP:12419"/>
        <dbReference type="ChEBI" id="CHEBI:15378"/>
        <dbReference type="ChEBI" id="CHEBI:57856"/>
        <dbReference type="ChEBI" id="CHEBI:59789"/>
        <dbReference type="ChEBI" id="CHEBI:90615"/>
        <dbReference type="ChEBI" id="CHEBI:90616"/>
        <dbReference type="EC" id="2.1.1.72"/>
    </reaction>
</comment>